<keyword evidence="3" id="KW-1185">Reference proteome</keyword>
<evidence type="ECO:0000313" key="3">
    <source>
        <dbReference type="Proteomes" id="UP000008694"/>
    </source>
</evidence>
<evidence type="ECO:0000256" key="1">
    <source>
        <dbReference type="SAM" id="MobiDB-lite"/>
    </source>
</evidence>
<dbReference type="Proteomes" id="UP000008694">
    <property type="component" value="Unassembled WGS sequence"/>
</dbReference>
<sequence>MPDEGQPSPLMEPEDVGQKPESLGTTVHRKKSGRQKQRTVVLSKRYERERREREL</sequence>
<reference evidence="3" key="1">
    <citation type="journal article" date="2011" name="Nat. Genet.">
        <title>The Arabidopsis lyrata genome sequence and the basis of rapid genome size change.</title>
        <authorList>
            <person name="Hu T.T."/>
            <person name="Pattyn P."/>
            <person name="Bakker E.G."/>
            <person name="Cao J."/>
            <person name="Cheng J.-F."/>
            <person name="Clark R.M."/>
            <person name="Fahlgren N."/>
            <person name="Fawcett J.A."/>
            <person name="Grimwood J."/>
            <person name="Gundlach H."/>
            <person name="Haberer G."/>
            <person name="Hollister J.D."/>
            <person name="Ossowski S."/>
            <person name="Ottilar R.P."/>
            <person name="Salamov A.A."/>
            <person name="Schneeberger K."/>
            <person name="Spannagl M."/>
            <person name="Wang X."/>
            <person name="Yang L."/>
            <person name="Nasrallah M.E."/>
            <person name="Bergelson J."/>
            <person name="Carrington J.C."/>
            <person name="Gaut B.S."/>
            <person name="Schmutz J."/>
            <person name="Mayer K.F.X."/>
            <person name="Van de Peer Y."/>
            <person name="Grigoriev I.V."/>
            <person name="Nordborg M."/>
            <person name="Weigel D."/>
            <person name="Guo Y.-L."/>
        </authorList>
    </citation>
    <scope>NUCLEOTIDE SEQUENCE [LARGE SCALE GENOMIC DNA]</scope>
    <source>
        <strain evidence="3">cv. MN47</strain>
    </source>
</reference>
<proteinExistence type="predicted"/>
<feature type="compositionally biased region" description="Basic and acidic residues" evidence="1">
    <location>
        <begin position="44"/>
        <end position="55"/>
    </location>
</feature>
<dbReference type="Gramene" id="scaffold_200847.1">
    <property type="protein sequence ID" value="scaffold_200847.1"/>
    <property type="gene ID" value="scaffold_200847.1"/>
</dbReference>
<protein>
    <submittedName>
        <fullName evidence="2">Predicted protein</fullName>
    </submittedName>
</protein>
<dbReference type="AlphaFoldDB" id="D7KYQ1"/>
<dbReference type="HOGENOM" id="CLU_3035063_0_0_1"/>
<gene>
    <name evidence="2" type="ORF">ARALYDRAFT_893773</name>
</gene>
<evidence type="ECO:0000313" key="2">
    <source>
        <dbReference type="EMBL" id="EFH64536.1"/>
    </source>
</evidence>
<name>D7KYQ1_ARALL</name>
<feature type="compositionally biased region" description="Basic residues" evidence="1">
    <location>
        <begin position="27"/>
        <end position="37"/>
    </location>
</feature>
<feature type="region of interest" description="Disordered" evidence="1">
    <location>
        <begin position="1"/>
        <end position="55"/>
    </location>
</feature>
<accession>D7KYQ1</accession>
<dbReference type="EMBL" id="GL348714">
    <property type="protein sequence ID" value="EFH64536.1"/>
    <property type="molecule type" value="Genomic_DNA"/>
</dbReference>
<organism evidence="3">
    <name type="scientific">Arabidopsis lyrata subsp. lyrata</name>
    <name type="common">Lyre-leaved rock-cress</name>
    <dbReference type="NCBI Taxonomy" id="81972"/>
    <lineage>
        <taxon>Eukaryota</taxon>
        <taxon>Viridiplantae</taxon>
        <taxon>Streptophyta</taxon>
        <taxon>Embryophyta</taxon>
        <taxon>Tracheophyta</taxon>
        <taxon>Spermatophyta</taxon>
        <taxon>Magnoliopsida</taxon>
        <taxon>eudicotyledons</taxon>
        <taxon>Gunneridae</taxon>
        <taxon>Pentapetalae</taxon>
        <taxon>rosids</taxon>
        <taxon>malvids</taxon>
        <taxon>Brassicales</taxon>
        <taxon>Brassicaceae</taxon>
        <taxon>Camelineae</taxon>
        <taxon>Arabidopsis</taxon>
    </lineage>
</organism>